<dbReference type="AlphaFoldDB" id="A0A540VER9"/>
<gene>
    <name evidence="2" type="ORF">FKZ61_12830</name>
</gene>
<name>A0A540VER9_9CHLR</name>
<feature type="domain" description="Enolase C-terminal" evidence="1">
    <location>
        <begin position="228"/>
        <end position="448"/>
    </location>
</feature>
<dbReference type="EMBL" id="VIGC01000015">
    <property type="protein sequence ID" value="TQE95258.1"/>
    <property type="molecule type" value="Genomic_DNA"/>
</dbReference>
<evidence type="ECO:0000259" key="1">
    <source>
        <dbReference type="Pfam" id="PF13378"/>
    </source>
</evidence>
<dbReference type="SUPFAM" id="SSF51604">
    <property type="entry name" value="Enolase C-terminal domain-like"/>
    <property type="match status" value="1"/>
</dbReference>
<sequence>MGKPSDVRVTHAAMTFRHERLAVPLHLSKGVIEEITYAQATVQGITRDGRPVQGTGAILLSDLWAFPHPLLSHEQKDRAMRLLCQQLAETLSHDGEYADPLEKGLALAQTLPILTRRVEEALPELPAGSMPRLAAMNCLAPLDAAIHDAWGRGLGGEVYDFYSSTWLNRDLGSYLGPGFQGHFPADFLAGRRRRLGVQHVVGLGDPLWPQESESSTCAPGLPAHLVGWIRRDGVANFKIKTRGTDPEEDVRRIASVYRVAVQAGLPPALVRLSIDPNEGCPDDIFLLEMLHCLALHAPDAYGALDYIEQPTPRDLAAYTFTLHRVAARKPVIVDESLDCLEALRLLEELGWSGLALKTCKGQTHCLLAYCWAKRHGLYVTCQDLTNPGLALVHSVNLCTRLDLSVDYLECNQRQYMPAACPEERQRFPHHFTLQGGCLVLPAQPPLGLY</sequence>
<proteinExistence type="predicted"/>
<accession>A0A540VER9</accession>
<dbReference type="Pfam" id="PF13378">
    <property type="entry name" value="MR_MLE_C"/>
    <property type="match status" value="1"/>
</dbReference>
<comment type="caution">
    <text evidence="2">The sequence shown here is derived from an EMBL/GenBank/DDBJ whole genome shotgun (WGS) entry which is preliminary data.</text>
</comment>
<dbReference type="Gene3D" id="3.20.20.120">
    <property type="entry name" value="Enolase-like C-terminal domain"/>
    <property type="match status" value="1"/>
</dbReference>
<protein>
    <recommendedName>
        <fullName evidence="1">Enolase C-terminal domain-containing protein</fullName>
    </recommendedName>
</protein>
<keyword evidence="3" id="KW-1185">Reference proteome</keyword>
<evidence type="ECO:0000313" key="3">
    <source>
        <dbReference type="Proteomes" id="UP000317371"/>
    </source>
</evidence>
<dbReference type="InterPro" id="IPR036849">
    <property type="entry name" value="Enolase-like_C_sf"/>
</dbReference>
<evidence type="ECO:0000313" key="2">
    <source>
        <dbReference type="EMBL" id="TQE95258.1"/>
    </source>
</evidence>
<dbReference type="InParanoid" id="A0A540VER9"/>
<dbReference type="InterPro" id="IPR029065">
    <property type="entry name" value="Enolase_C-like"/>
</dbReference>
<organism evidence="2 3">
    <name type="scientific">Litorilinea aerophila</name>
    <dbReference type="NCBI Taxonomy" id="1204385"/>
    <lineage>
        <taxon>Bacteria</taxon>
        <taxon>Bacillati</taxon>
        <taxon>Chloroflexota</taxon>
        <taxon>Caldilineae</taxon>
        <taxon>Caldilineales</taxon>
        <taxon>Caldilineaceae</taxon>
        <taxon>Litorilinea</taxon>
    </lineage>
</organism>
<reference evidence="2 3" key="1">
    <citation type="submission" date="2019-06" db="EMBL/GenBank/DDBJ databases">
        <title>Genome sequence of Litorilinea aerophila BAA-2444.</title>
        <authorList>
            <person name="Maclea K.S."/>
            <person name="Maurais E.G."/>
            <person name="Iannazzi L.C."/>
        </authorList>
    </citation>
    <scope>NUCLEOTIDE SEQUENCE [LARGE SCALE GENOMIC DNA]</scope>
    <source>
        <strain evidence="2 3">ATCC BAA-2444</strain>
    </source>
</reference>
<dbReference type="OrthoDB" id="243720at2"/>
<dbReference type="Proteomes" id="UP000317371">
    <property type="component" value="Unassembled WGS sequence"/>
</dbReference>
<dbReference type="RefSeq" id="WP_141610536.1">
    <property type="nucleotide sequence ID" value="NZ_VIGC02000015.1"/>
</dbReference>